<feature type="domain" description="C2H2-type" evidence="2">
    <location>
        <begin position="314"/>
        <end position="341"/>
    </location>
</feature>
<dbReference type="PANTHER" id="PTHR33206:SF1">
    <property type="entry name" value="DNA-DIRECTED DNA POLYMERASE"/>
    <property type="match status" value="1"/>
</dbReference>
<dbReference type="EMBL" id="VSWD01000004">
    <property type="protein sequence ID" value="KAK3104633.1"/>
    <property type="molecule type" value="Genomic_DNA"/>
</dbReference>
<reference evidence="3" key="1">
    <citation type="submission" date="2019-08" db="EMBL/GenBank/DDBJ databases">
        <title>The improved chromosome-level genome for the pearl oyster Pinctada fucata martensii using PacBio sequencing and Hi-C.</title>
        <authorList>
            <person name="Zheng Z."/>
        </authorList>
    </citation>
    <scope>NUCLEOTIDE SEQUENCE</scope>
    <source>
        <strain evidence="3">ZZ-2019</strain>
        <tissue evidence="3">Adductor muscle</tissue>
    </source>
</reference>
<dbReference type="PANTHER" id="PTHR33206">
    <property type="entry name" value="PROTEIN CBG10425"/>
    <property type="match status" value="1"/>
</dbReference>
<sequence length="1407" mass="163466">MRQHTQQGGGALQPSPYIRGQEPLVNNQALRDVYETNASHILQRHQEGSVTSTYNLPLTNDFSVHEIMEAVDEIYDRQQHAFRLNLNFGLILVNTETGEYRYFIPYSNESLFQRPIYISRRRDLEKLRKRLDRFNIMDYILQQRPNTKWKPVLITNVHFHLYSLNYPLGTSLHLPNYIASLRSIVSLDKDEHNGQPFQDNLCAFRCLAVHRHNKTKLETYTRNYFKQWMDYLQSQDEKEETTNSYQDFVGVGLDQMADFEKCFAINVNIYDLKEDGLAQSIYKSRCQFSETMQLNMYQHHLSYISNFNAYATKYQCRTCDRHFYRICNMYRHQKICTGRTAHQFPGGFYTAPKTIFDKLGDFGIMVPKKDRLFPWFLVYDFEAMLLPVQGEGSDKLKWTSKHVPISVSVCSNVENYTTPHCIVNPNIDDLVKEMVDHMESIAAAGAELAREKFKGAYEELEAKINDPVSDLGFQDREPTADEVSDRAEALSDLQEELDAYCKQMICLGFNSANYDLNLIKSHIAKYLNLDQVNLFTVKRNNQYACLATNTLKFLDITSYLSPGIDYAKFLKAFDVVEDKGFFPYDWLDHIEKLEYPQLPPHAAFYSALKDHNISSDEYRFCQKVWKDNGMCTFKDFLVWYNNLDIGPFVTAVQNLQKYYFERHIDIFKVSISVPGLARQMLFKCGRQAGASFALCNDNNKDLYYTIKDNIIGGPSIIFNRYHQVGKTNIRNDPSKPCKKIVGFDANALYLFCIGQPMPTGPFVRRCLEEQFKPNKTEKYMLAYHWLNWLNHSSGLNIVHKLNQGQEKRVGKYPVDGFDEDSNTIYQFHGCYWHGHRCWLTKSQHGKEKWEATADKKAKKTQEVTNFLKSQGYKVVEMRECSFRTRMRFNTRLKAFVDAQQPPTPQRQMSEQEILQTVISNTFFGMIEVDIKVPEEWPDYFKHPTMTPYKYFQEMSPIFCTTEVSYDVMGEHMQDYSKEFELSTNPRRLLVGGMSAEKILLATPLLKWYLEHGLVVTKIYQTVEFQPMRCFKQFVRDVSDARRAGDSDPSKAIIADTRKLEGNSAFGSTIMDQEKFNDVTYVKGEGPARLEANLPQFKKLTQLIEEEEYYEVEKAKSTIKLNLPVQIGYFILQYGKLHMLQFYYDFLDKYVDRSDFEYCEMDTDSAYMALAGPDFDSVIKPEMQEAYQHGLQGYCKPGLEIEADCLHHWFPRTCCSQHAKFDKRTPGLFKIEYEGDAMISLCSKTYIVAKKITKITSNTVLTAASLLRRAKTLKPKRLQPKRRTYNETKFSSKGISKKNVTAPLTIFKQVLKTKRPGSGFNKGLRARNNTIYTYTQQRCGFSYFYCKRKVLADGRTTVPLDLILRPGREKCEDVTEAETQVSGDFSKNWDLEDENNVNILNALLEESL</sequence>
<dbReference type="InterPro" id="IPR013087">
    <property type="entry name" value="Znf_C2H2_type"/>
</dbReference>
<accession>A0AA89C3P2</accession>
<evidence type="ECO:0000259" key="2">
    <source>
        <dbReference type="PROSITE" id="PS50157"/>
    </source>
</evidence>
<dbReference type="Gene3D" id="3.40.960.10">
    <property type="entry name" value="VSR Endonuclease"/>
    <property type="match status" value="1"/>
</dbReference>
<evidence type="ECO:0000313" key="3">
    <source>
        <dbReference type="EMBL" id="KAK3104633.1"/>
    </source>
</evidence>
<keyword evidence="1" id="KW-0862">Zinc</keyword>
<evidence type="ECO:0000256" key="1">
    <source>
        <dbReference type="PROSITE-ProRule" id="PRU00042"/>
    </source>
</evidence>
<evidence type="ECO:0000313" key="4">
    <source>
        <dbReference type="Proteomes" id="UP001186944"/>
    </source>
</evidence>
<keyword evidence="4" id="KW-1185">Reference proteome</keyword>
<dbReference type="Gene3D" id="3.90.1600.10">
    <property type="entry name" value="Palm domain of DNA polymerase"/>
    <property type="match status" value="1"/>
</dbReference>
<dbReference type="GO" id="GO:0006281">
    <property type="term" value="P:DNA repair"/>
    <property type="evidence" value="ECO:0007669"/>
    <property type="project" value="UniProtKB-ARBA"/>
</dbReference>
<protein>
    <recommendedName>
        <fullName evidence="2">C2H2-type domain-containing protein</fullName>
    </recommendedName>
</protein>
<dbReference type="Proteomes" id="UP001186944">
    <property type="component" value="Unassembled WGS sequence"/>
</dbReference>
<dbReference type="SUPFAM" id="SSF56672">
    <property type="entry name" value="DNA/RNA polymerases"/>
    <property type="match status" value="1"/>
</dbReference>
<name>A0AA89C3P2_PINIB</name>
<dbReference type="InterPro" id="IPR043502">
    <property type="entry name" value="DNA/RNA_pol_sf"/>
</dbReference>
<dbReference type="GO" id="GO:0008270">
    <property type="term" value="F:zinc ion binding"/>
    <property type="evidence" value="ECO:0007669"/>
    <property type="project" value="UniProtKB-KW"/>
</dbReference>
<dbReference type="InterPro" id="IPR011335">
    <property type="entry name" value="Restrct_endonuc-II-like"/>
</dbReference>
<proteinExistence type="predicted"/>
<keyword evidence="1" id="KW-0863">Zinc-finger</keyword>
<dbReference type="PROSITE" id="PS50157">
    <property type="entry name" value="ZINC_FINGER_C2H2_2"/>
    <property type="match status" value="1"/>
</dbReference>
<organism evidence="3 4">
    <name type="scientific">Pinctada imbricata</name>
    <name type="common">Atlantic pearl-oyster</name>
    <name type="synonym">Pinctada martensii</name>
    <dbReference type="NCBI Taxonomy" id="66713"/>
    <lineage>
        <taxon>Eukaryota</taxon>
        <taxon>Metazoa</taxon>
        <taxon>Spiralia</taxon>
        <taxon>Lophotrochozoa</taxon>
        <taxon>Mollusca</taxon>
        <taxon>Bivalvia</taxon>
        <taxon>Autobranchia</taxon>
        <taxon>Pteriomorphia</taxon>
        <taxon>Pterioida</taxon>
        <taxon>Pterioidea</taxon>
        <taxon>Pteriidae</taxon>
        <taxon>Pinctada</taxon>
    </lineage>
</organism>
<gene>
    <name evidence="3" type="ORF">FSP39_006714</name>
</gene>
<comment type="caution">
    <text evidence="3">The sequence shown here is derived from an EMBL/GenBank/DDBJ whole genome shotgun (WGS) entry which is preliminary data.</text>
</comment>
<dbReference type="SUPFAM" id="SSF52980">
    <property type="entry name" value="Restriction endonuclease-like"/>
    <property type="match status" value="1"/>
</dbReference>
<dbReference type="InterPro" id="IPR023211">
    <property type="entry name" value="DNA_pol_palm_dom_sf"/>
</dbReference>
<keyword evidence="1" id="KW-0479">Metal-binding</keyword>